<proteinExistence type="predicted"/>
<evidence type="ECO:0000313" key="2">
    <source>
        <dbReference type="Proteomes" id="UP000021210"/>
    </source>
</evidence>
<comment type="caution">
    <text evidence="1">The sequence shown here is derived from an EMBL/GenBank/DDBJ whole genome shotgun (WGS) entry which is preliminary data.</text>
</comment>
<organism evidence="1 2">
    <name type="scientific">Mycobacteroides abscessus 1948</name>
    <dbReference type="NCBI Taxonomy" id="1299323"/>
    <lineage>
        <taxon>Bacteria</taxon>
        <taxon>Bacillati</taxon>
        <taxon>Actinomycetota</taxon>
        <taxon>Actinomycetes</taxon>
        <taxon>Mycobacteriales</taxon>
        <taxon>Mycobacteriaceae</taxon>
        <taxon>Mycobacteroides</taxon>
        <taxon>Mycobacteroides abscessus</taxon>
    </lineage>
</organism>
<gene>
    <name evidence="1" type="ORF">I542_4431</name>
</gene>
<dbReference type="Proteomes" id="UP000021210">
    <property type="component" value="Unassembled WGS sequence"/>
</dbReference>
<name>A0A829QP88_9MYCO</name>
<protein>
    <submittedName>
        <fullName evidence="1">Uncharacterized protein</fullName>
    </submittedName>
</protein>
<evidence type="ECO:0000313" key="1">
    <source>
        <dbReference type="EMBL" id="EUA64263.1"/>
    </source>
</evidence>
<dbReference type="EMBL" id="JAOH01000002">
    <property type="protein sequence ID" value="EUA64263.1"/>
    <property type="molecule type" value="Genomic_DNA"/>
</dbReference>
<accession>A0A829QP88</accession>
<sequence length="38" mass="4215">MRVTNSSGHWRSRELVAGDSHTGCGLSLEEAAEWIEEL</sequence>
<reference evidence="1 2" key="1">
    <citation type="submission" date="2013-12" db="EMBL/GenBank/DDBJ databases">
        <authorList>
            <person name="Zelazny A."/>
            <person name="Olivier K."/>
            <person name="Holland S."/>
            <person name="Lenaerts A."/>
            <person name="Ordway D."/>
            <person name="DeGroote M.A."/>
            <person name="Parker T."/>
            <person name="Sizemore C."/>
            <person name="Tallon L.J."/>
            <person name="Sadzewicz L.K."/>
            <person name="Sengamalay N."/>
            <person name="Fraser C.M."/>
            <person name="Hine E."/>
            <person name="Shefchek K.A."/>
            <person name="Das S.P."/>
            <person name="Tettelin H."/>
        </authorList>
    </citation>
    <scope>NUCLEOTIDE SEQUENCE [LARGE SCALE GENOMIC DNA]</scope>
    <source>
        <strain evidence="1 2">1948</strain>
    </source>
</reference>
<dbReference type="AlphaFoldDB" id="A0A829QP88"/>